<dbReference type="GO" id="GO:0004525">
    <property type="term" value="F:ribonuclease III activity"/>
    <property type="evidence" value="ECO:0007669"/>
    <property type="project" value="UniProtKB-UniRule"/>
</dbReference>
<feature type="binding site" evidence="9">
    <location>
        <position position="122"/>
    </location>
    <ligand>
        <name>Mg(2+)</name>
        <dbReference type="ChEBI" id="CHEBI:18420"/>
    </ligand>
</feature>
<dbReference type="Pfam" id="PF14622">
    <property type="entry name" value="Ribonucleas_3_3"/>
    <property type="match status" value="1"/>
</dbReference>
<comment type="function">
    <text evidence="9">Digests double-stranded RNA. Involved in the processing of primary rRNA transcript to yield the immediate precursors to the large and small rRNAs (23S and 16S). Processes some mRNAs, and tRNAs when they are encoded in the rRNA operon. Processes pre-crRNA and tracrRNA of type II CRISPR loci if present in the organism.</text>
</comment>
<comment type="subcellular location">
    <subcellularLocation>
        <location evidence="9">Cytoplasm</location>
    </subcellularLocation>
</comment>
<dbReference type="GO" id="GO:0005737">
    <property type="term" value="C:cytoplasm"/>
    <property type="evidence" value="ECO:0007669"/>
    <property type="project" value="UniProtKB-SubCell"/>
</dbReference>
<dbReference type="STRING" id="1839801.Dform_01846"/>
<dbReference type="OrthoDB" id="9805026at2"/>
<dbReference type="GO" id="GO:0046872">
    <property type="term" value="F:metal ion binding"/>
    <property type="evidence" value="ECO:0007669"/>
    <property type="project" value="UniProtKB-KW"/>
</dbReference>
<dbReference type="SUPFAM" id="SSF69065">
    <property type="entry name" value="RNase III domain-like"/>
    <property type="match status" value="1"/>
</dbReference>
<dbReference type="GO" id="GO:0003725">
    <property type="term" value="F:double-stranded RNA binding"/>
    <property type="evidence" value="ECO:0007669"/>
    <property type="project" value="TreeGrafter"/>
</dbReference>
<dbReference type="Pfam" id="PF00035">
    <property type="entry name" value="dsrm"/>
    <property type="match status" value="1"/>
</dbReference>
<dbReference type="CDD" id="cd00593">
    <property type="entry name" value="RIBOc"/>
    <property type="match status" value="1"/>
</dbReference>
<dbReference type="GO" id="GO:0006397">
    <property type="term" value="P:mRNA processing"/>
    <property type="evidence" value="ECO:0007669"/>
    <property type="project" value="UniProtKB-UniRule"/>
</dbReference>
<comment type="similarity">
    <text evidence="2">Belongs to the ribonuclease III family.</text>
</comment>
<feature type="region of interest" description="Disordered" evidence="10">
    <location>
        <begin position="207"/>
        <end position="233"/>
    </location>
</feature>
<keyword evidence="3 9" id="KW-0698">rRNA processing</keyword>
<sequence length="233" mass="25762">MADLEKIQTALGIHFKNQALLETALVHSSYLNERSGHGLISNERLEFLGDAVLGLFIAEMLYRTFAGEDEGTLTRYRSLLVRRETLSRLGESLKLGDYLYLGRGEDSSGGRAKPANLSRALEALIAAIYLDQGSEAAGRFIHRLFAADLARLEEMSAIADSKSRLQEIVQSRFQTTPRYNETEIGSQSGEILFAATVSVREDILGRGEGRTKKEAQSRAAQQAIDELGRHFTP</sequence>
<dbReference type="InterPro" id="IPR011907">
    <property type="entry name" value="RNase_III"/>
</dbReference>
<keyword evidence="4 9" id="KW-0507">mRNA processing</keyword>
<dbReference type="SMART" id="SM00535">
    <property type="entry name" value="RIBOc"/>
    <property type="match status" value="1"/>
</dbReference>
<keyword evidence="8 9" id="KW-0694">RNA-binding</keyword>
<keyword evidence="9" id="KW-0819">tRNA processing</keyword>
<dbReference type="PANTHER" id="PTHR11207:SF0">
    <property type="entry name" value="RIBONUCLEASE 3"/>
    <property type="match status" value="1"/>
</dbReference>
<dbReference type="PANTHER" id="PTHR11207">
    <property type="entry name" value="RIBONUCLEASE III"/>
    <property type="match status" value="1"/>
</dbReference>
<comment type="cofactor">
    <cofactor evidence="9">
        <name>Mg(2+)</name>
        <dbReference type="ChEBI" id="CHEBI:18420"/>
    </cofactor>
</comment>
<dbReference type="KEGG" id="dfo:Dform_01846"/>
<dbReference type="EC" id="3.1.26.3" evidence="9"/>
<feature type="active site" evidence="9">
    <location>
        <position position="122"/>
    </location>
</feature>
<dbReference type="PROSITE" id="PS50137">
    <property type="entry name" value="DS_RBD"/>
    <property type="match status" value="1"/>
</dbReference>
<keyword evidence="9" id="KW-0963">Cytoplasm</keyword>
<name>A0A1P8F9M4_9CHLR</name>
<evidence type="ECO:0000259" key="11">
    <source>
        <dbReference type="PROSITE" id="PS50137"/>
    </source>
</evidence>
<keyword evidence="6 9" id="KW-0255">Endonuclease</keyword>
<evidence type="ECO:0000256" key="8">
    <source>
        <dbReference type="ARBA" id="ARBA00022884"/>
    </source>
</evidence>
<evidence type="ECO:0000256" key="6">
    <source>
        <dbReference type="ARBA" id="ARBA00022759"/>
    </source>
</evidence>
<proteinExistence type="inferred from homology"/>
<feature type="active site" evidence="9">
    <location>
        <position position="50"/>
    </location>
</feature>
<reference evidence="14" key="1">
    <citation type="submission" date="2016-11" db="EMBL/GenBank/DDBJ databases">
        <title>Dehalogenimonas formicexedens sp. nov., a chlorinated alkane respiring bacterium isolated from contaminated groundwater.</title>
        <authorList>
            <person name="Key T.A."/>
            <person name="Bowman K.S."/>
            <person name="Lee I."/>
            <person name="Chun J."/>
            <person name="Albuquerque L."/>
            <person name="da Costa M.S."/>
            <person name="Rainey F.A."/>
            <person name="Moe W.M."/>
        </authorList>
    </citation>
    <scope>NUCLEOTIDE SEQUENCE [LARGE SCALE GENOMIC DNA]</scope>
    <source>
        <strain evidence="14">NSZ-14</strain>
    </source>
</reference>
<dbReference type="AlphaFoldDB" id="A0A1P8F9M4"/>
<keyword evidence="7 9" id="KW-0378">Hydrolase</keyword>
<evidence type="ECO:0000256" key="3">
    <source>
        <dbReference type="ARBA" id="ARBA00022552"/>
    </source>
</evidence>
<dbReference type="GO" id="GO:0008033">
    <property type="term" value="P:tRNA processing"/>
    <property type="evidence" value="ECO:0007669"/>
    <property type="project" value="UniProtKB-KW"/>
</dbReference>
<keyword evidence="9" id="KW-0479">Metal-binding</keyword>
<accession>A0A1P8F9M4</accession>
<dbReference type="RefSeq" id="WP_076004745.1">
    <property type="nucleotide sequence ID" value="NZ_CP018258.1"/>
</dbReference>
<evidence type="ECO:0000256" key="4">
    <source>
        <dbReference type="ARBA" id="ARBA00022664"/>
    </source>
</evidence>
<feature type="compositionally biased region" description="Basic and acidic residues" evidence="10">
    <location>
        <begin position="207"/>
        <end position="216"/>
    </location>
</feature>
<dbReference type="NCBIfam" id="TIGR02191">
    <property type="entry name" value="RNaseIII"/>
    <property type="match status" value="1"/>
</dbReference>
<evidence type="ECO:0000259" key="12">
    <source>
        <dbReference type="PROSITE" id="PS50142"/>
    </source>
</evidence>
<dbReference type="InterPro" id="IPR036389">
    <property type="entry name" value="RNase_III_sf"/>
</dbReference>
<dbReference type="InterPro" id="IPR000999">
    <property type="entry name" value="RNase_III_dom"/>
</dbReference>
<dbReference type="PROSITE" id="PS00517">
    <property type="entry name" value="RNASE_3_1"/>
    <property type="match status" value="1"/>
</dbReference>
<comment type="caution">
    <text evidence="9">Lacks conserved residue(s) required for the propagation of feature annotation.</text>
</comment>
<dbReference type="Gene3D" id="3.30.160.20">
    <property type="match status" value="1"/>
</dbReference>
<dbReference type="PROSITE" id="PS50142">
    <property type="entry name" value="RNASE_3_2"/>
    <property type="match status" value="1"/>
</dbReference>
<evidence type="ECO:0000313" key="14">
    <source>
        <dbReference type="Proteomes" id="UP000185934"/>
    </source>
</evidence>
<dbReference type="GO" id="GO:0019843">
    <property type="term" value="F:rRNA binding"/>
    <property type="evidence" value="ECO:0007669"/>
    <property type="project" value="UniProtKB-KW"/>
</dbReference>
<dbReference type="FunFam" id="1.10.1520.10:FF:000001">
    <property type="entry name" value="Ribonuclease 3"/>
    <property type="match status" value="1"/>
</dbReference>
<evidence type="ECO:0000256" key="7">
    <source>
        <dbReference type="ARBA" id="ARBA00022801"/>
    </source>
</evidence>
<comment type="subunit">
    <text evidence="9">Homodimer.</text>
</comment>
<keyword evidence="9" id="KW-0699">rRNA-binding</keyword>
<protein>
    <recommendedName>
        <fullName evidence="9">Ribonuclease 3</fullName>
        <ecNumber evidence="9">3.1.26.3</ecNumber>
    </recommendedName>
    <alternativeName>
        <fullName evidence="9">Ribonuclease III</fullName>
        <shortName evidence="9">RNase III</shortName>
    </alternativeName>
</protein>
<evidence type="ECO:0000313" key="13">
    <source>
        <dbReference type="EMBL" id="APV45164.1"/>
    </source>
</evidence>
<keyword evidence="5 9" id="KW-0540">Nuclease</keyword>
<gene>
    <name evidence="9 13" type="primary">rnc</name>
    <name evidence="13" type="ORF">Dform_01846</name>
</gene>
<dbReference type="EMBL" id="CP018258">
    <property type="protein sequence ID" value="APV45164.1"/>
    <property type="molecule type" value="Genomic_DNA"/>
</dbReference>
<keyword evidence="14" id="KW-1185">Reference proteome</keyword>
<feature type="domain" description="RNase III" evidence="12">
    <location>
        <begin position="4"/>
        <end position="133"/>
    </location>
</feature>
<evidence type="ECO:0000256" key="2">
    <source>
        <dbReference type="ARBA" id="ARBA00010183"/>
    </source>
</evidence>
<dbReference type="CDD" id="cd10845">
    <property type="entry name" value="DSRM_RNAse_III_family"/>
    <property type="match status" value="1"/>
</dbReference>
<evidence type="ECO:0000256" key="9">
    <source>
        <dbReference type="HAMAP-Rule" id="MF_00104"/>
    </source>
</evidence>
<feature type="binding site" evidence="9">
    <location>
        <position position="46"/>
    </location>
    <ligand>
        <name>Mg(2+)</name>
        <dbReference type="ChEBI" id="CHEBI:18420"/>
    </ligand>
</feature>
<dbReference type="GO" id="GO:0010468">
    <property type="term" value="P:regulation of gene expression"/>
    <property type="evidence" value="ECO:0007669"/>
    <property type="project" value="TreeGrafter"/>
</dbReference>
<dbReference type="SUPFAM" id="SSF54768">
    <property type="entry name" value="dsRNA-binding domain-like"/>
    <property type="match status" value="1"/>
</dbReference>
<evidence type="ECO:0000256" key="5">
    <source>
        <dbReference type="ARBA" id="ARBA00022722"/>
    </source>
</evidence>
<organism evidence="13 14">
    <name type="scientific">Dehalogenimonas formicexedens</name>
    <dbReference type="NCBI Taxonomy" id="1839801"/>
    <lineage>
        <taxon>Bacteria</taxon>
        <taxon>Bacillati</taxon>
        <taxon>Chloroflexota</taxon>
        <taxon>Dehalococcoidia</taxon>
        <taxon>Dehalococcoidales</taxon>
        <taxon>Dehalococcoidaceae</taxon>
        <taxon>Dehalogenimonas</taxon>
    </lineage>
</organism>
<evidence type="ECO:0000256" key="10">
    <source>
        <dbReference type="SAM" id="MobiDB-lite"/>
    </source>
</evidence>
<dbReference type="Gene3D" id="1.10.1520.10">
    <property type="entry name" value="Ribonuclease III domain"/>
    <property type="match status" value="1"/>
</dbReference>
<dbReference type="SMART" id="SM00358">
    <property type="entry name" value="DSRM"/>
    <property type="match status" value="1"/>
</dbReference>
<dbReference type="HAMAP" id="MF_00104">
    <property type="entry name" value="RNase_III"/>
    <property type="match status" value="1"/>
</dbReference>
<keyword evidence="9" id="KW-0460">Magnesium</keyword>
<dbReference type="InterPro" id="IPR014720">
    <property type="entry name" value="dsRBD_dom"/>
</dbReference>
<feature type="domain" description="DRBM" evidence="11">
    <location>
        <begin position="160"/>
        <end position="229"/>
    </location>
</feature>
<comment type="catalytic activity">
    <reaction evidence="1 9">
        <text>Endonucleolytic cleavage to 5'-phosphomonoester.</text>
        <dbReference type="EC" id="3.1.26.3"/>
    </reaction>
</comment>
<evidence type="ECO:0000256" key="1">
    <source>
        <dbReference type="ARBA" id="ARBA00000109"/>
    </source>
</evidence>
<dbReference type="GO" id="GO:0006364">
    <property type="term" value="P:rRNA processing"/>
    <property type="evidence" value="ECO:0007669"/>
    <property type="project" value="UniProtKB-UniRule"/>
</dbReference>
<dbReference type="Proteomes" id="UP000185934">
    <property type="component" value="Chromosome"/>
</dbReference>